<dbReference type="EMBL" id="LBUP01000007">
    <property type="protein sequence ID" value="KKQ65991.1"/>
    <property type="molecule type" value="Genomic_DNA"/>
</dbReference>
<comment type="caution">
    <text evidence="1">The sequence shown here is derived from an EMBL/GenBank/DDBJ whole genome shotgun (WGS) entry which is preliminary data.</text>
</comment>
<proteinExistence type="predicted"/>
<dbReference type="AlphaFoldDB" id="A0A0G0MM34"/>
<sequence>MTLVLASDIILTYSLYMAERFVRPVDFYNQVQHEQQKPLSRRMRRFLREQELISRALIMADSILEVFPDVDPQEAFNQSLDQITDPSKKGLKRQ</sequence>
<evidence type="ECO:0000313" key="1">
    <source>
        <dbReference type="EMBL" id="KKQ65991.1"/>
    </source>
</evidence>
<accession>A0A0G0MM34</accession>
<protein>
    <submittedName>
        <fullName evidence="1">Uncharacterized protein</fullName>
    </submittedName>
</protein>
<organism evidence="1 2">
    <name type="scientific">Candidatus Daviesbacteria bacterium GW2011_GWA2_38_24</name>
    <dbReference type="NCBI Taxonomy" id="1618422"/>
    <lineage>
        <taxon>Bacteria</taxon>
        <taxon>Candidatus Daviesiibacteriota</taxon>
    </lineage>
</organism>
<evidence type="ECO:0000313" key="2">
    <source>
        <dbReference type="Proteomes" id="UP000034235"/>
    </source>
</evidence>
<reference evidence="1 2" key="1">
    <citation type="journal article" date="2015" name="Nature">
        <title>rRNA introns, odd ribosomes, and small enigmatic genomes across a large radiation of phyla.</title>
        <authorList>
            <person name="Brown C.T."/>
            <person name="Hug L.A."/>
            <person name="Thomas B.C."/>
            <person name="Sharon I."/>
            <person name="Castelle C.J."/>
            <person name="Singh A."/>
            <person name="Wilkins M.J."/>
            <person name="Williams K.H."/>
            <person name="Banfield J.F."/>
        </authorList>
    </citation>
    <scope>NUCLEOTIDE SEQUENCE [LARGE SCALE GENOMIC DNA]</scope>
</reference>
<name>A0A0G0MM34_9BACT</name>
<dbReference type="Proteomes" id="UP000034235">
    <property type="component" value="Unassembled WGS sequence"/>
</dbReference>
<gene>
    <name evidence="1" type="ORF">US86_C0007G0036</name>
</gene>